<dbReference type="SUPFAM" id="SSF52833">
    <property type="entry name" value="Thioredoxin-like"/>
    <property type="match status" value="1"/>
</dbReference>
<accession>A0ABY7DBV7</accession>
<protein>
    <submittedName>
        <fullName evidence="3">GSTP1-like protein</fullName>
    </submittedName>
</protein>
<dbReference type="InterPro" id="IPR004045">
    <property type="entry name" value="Glutathione_S-Trfase_N"/>
</dbReference>
<evidence type="ECO:0000259" key="2">
    <source>
        <dbReference type="PROSITE" id="PS50405"/>
    </source>
</evidence>
<feature type="domain" description="GST C-terminal" evidence="2">
    <location>
        <begin position="111"/>
        <end position="245"/>
    </location>
</feature>
<proteinExistence type="predicted"/>
<evidence type="ECO:0000313" key="4">
    <source>
        <dbReference type="Proteomes" id="UP001164746"/>
    </source>
</evidence>
<sequence length="251" mass="28309">MHQPYPVLHQDVNLIQKDLSGMSGSDEGWTLVYWDVCPGRAEFLRLLFEEAGVLYTEVNDRDIIIKDVIKGEGGLYPHFAPPVIKKGKFSLSQTHVASRYLAGKFGLLPIDEEEAAHAEQVNLTCHDYIAEGRLAFHGIYPTGPYATQKETTQPYIDRFLESRLPRWLQYFERLLKSKDDGKGFVVGKSLSYADLGLLHVLRATEAQFPAAWEAEDVPALKAFKKRIEARPKLAAYLTSSRCQPFSGDSMM</sequence>
<dbReference type="Gene3D" id="1.20.1050.10">
    <property type="match status" value="1"/>
</dbReference>
<gene>
    <name evidence="3" type="ORF">MAR_007632</name>
</gene>
<dbReference type="Pfam" id="PF14497">
    <property type="entry name" value="GST_C_3"/>
    <property type="match status" value="1"/>
</dbReference>
<reference evidence="3" key="1">
    <citation type="submission" date="2022-11" db="EMBL/GenBank/DDBJ databases">
        <title>Centuries of genome instability and evolution in soft-shell clam transmissible cancer (bioRxiv).</title>
        <authorList>
            <person name="Hart S.F.M."/>
            <person name="Yonemitsu M.A."/>
            <person name="Giersch R.M."/>
            <person name="Beal B.F."/>
            <person name="Arriagada G."/>
            <person name="Davis B.W."/>
            <person name="Ostrander E.A."/>
            <person name="Goff S.P."/>
            <person name="Metzger M.J."/>
        </authorList>
    </citation>
    <scope>NUCLEOTIDE SEQUENCE</scope>
    <source>
        <strain evidence="3">MELC-2E11</strain>
        <tissue evidence="3">Siphon/mantle</tissue>
    </source>
</reference>
<dbReference type="PANTHER" id="PTHR11571:SF263">
    <property type="entry name" value="GLUTATHIONE S-TRANSFERASE"/>
    <property type="match status" value="1"/>
</dbReference>
<dbReference type="Gene3D" id="3.40.30.10">
    <property type="entry name" value="Glutaredoxin"/>
    <property type="match status" value="1"/>
</dbReference>
<dbReference type="InterPro" id="IPR036249">
    <property type="entry name" value="Thioredoxin-like_sf"/>
</dbReference>
<dbReference type="CDD" id="cd03192">
    <property type="entry name" value="GST_C_Sigma_like"/>
    <property type="match status" value="1"/>
</dbReference>
<dbReference type="InterPro" id="IPR036282">
    <property type="entry name" value="Glutathione-S-Trfase_C_sf"/>
</dbReference>
<dbReference type="EMBL" id="CP111012">
    <property type="protein sequence ID" value="WAQ95161.1"/>
    <property type="molecule type" value="Genomic_DNA"/>
</dbReference>
<organism evidence="3 4">
    <name type="scientific">Mya arenaria</name>
    <name type="common">Soft-shell clam</name>
    <dbReference type="NCBI Taxonomy" id="6604"/>
    <lineage>
        <taxon>Eukaryota</taxon>
        <taxon>Metazoa</taxon>
        <taxon>Spiralia</taxon>
        <taxon>Lophotrochozoa</taxon>
        <taxon>Mollusca</taxon>
        <taxon>Bivalvia</taxon>
        <taxon>Autobranchia</taxon>
        <taxon>Heteroconchia</taxon>
        <taxon>Euheterodonta</taxon>
        <taxon>Imparidentia</taxon>
        <taxon>Neoheterodontei</taxon>
        <taxon>Myida</taxon>
        <taxon>Myoidea</taxon>
        <taxon>Myidae</taxon>
        <taxon>Mya</taxon>
    </lineage>
</organism>
<evidence type="ECO:0000259" key="1">
    <source>
        <dbReference type="PROSITE" id="PS50404"/>
    </source>
</evidence>
<dbReference type="PANTHER" id="PTHR11571">
    <property type="entry name" value="GLUTATHIONE S-TRANSFERASE"/>
    <property type="match status" value="1"/>
</dbReference>
<dbReference type="InterPro" id="IPR050213">
    <property type="entry name" value="GST_superfamily"/>
</dbReference>
<dbReference type="InterPro" id="IPR010987">
    <property type="entry name" value="Glutathione-S-Trfase_C-like"/>
</dbReference>
<dbReference type="SUPFAM" id="SSF47616">
    <property type="entry name" value="GST C-terminal domain-like"/>
    <property type="match status" value="1"/>
</dbReference>
<name>A0ABY7DBV7_MYAAR</name>
<dbReference type="Proteomes" id="UP001164746">
    <property type="component" value="Chromosome 1"/>
</dbReference>
<dbReference type="InterPro" id="IPR004046">
    <property type="entry name" value="GST_C"/>
</dbReference>
<feature type="domain" description="GST N-terminal" evidence="1">
    <location>
        <begin position="27"/>
        <end position="109"/>
    </location>
</feature>
<keyword evidence="4" id="KW-1185">Reference proteome</keyword>
<evidence type="ECO:0000313" key="3">
    <source>
        <dbReference type="EMBL" id="WAQ95161.1"/>
    </source>
</evidence>
<dbReference type="PROSITE" id="PS50405">
    <property type="entry name" value="GST_CTER"/>
    <property type="match status" value="1"/>
</dbReference>
<dbReference type="PROSITE" id="PS50404">
    <property type="entry name" value="GST_NTER"/>
    <property type="match status" value="1"/>
</dbReference>